<keyword evidence="3" id="KW-1185">Reference proteome</keyword>
<evidence type="ECO:0000313" key="2">
    <source>
        <dbReference type="EMBL" id="SFZ92822.1"/>
    </source>
</evidence>
<feature type="chain" id="PRO_5012227851" evidence="1">
    <location>
        <begin position="25"/>
        <end position="497"/>
    </location>
</feature>
<keyword evidence="1" id="KW-0732">Signal</keyword>
<protein>
    <submittedName>
        <fullName evidence="2">CarboxypepD_reg-like domain-containing protein</fullName>
    </submittedName>
</protein>
<dbReference type="Pfam" id="PF13715">
    <property type="entry name" value="CarbopepD_reg_2"/>
    <property type="match status" value="1"/>
</dbReference>
<accession>A0A1K2IKJ0</accession>
<organism evidence="2 3">
    <name type="scientific">Flaviramulus basaltis</name>
    <dbReference type="NCBI Taxonomy" id="369401"/>
    <lineage>
        <taxon>Bacteria</taxon>
        <taxon>Pseudomonadati</taxon>
        <taxon>Bacteroidota</taxon>
        <taxon>Flavobacteriia</taxon>
        <taxon>Flavobacteriales</taxon>
        <taxon>Flavobacteriaceae</taxon>
        <taxon>Flaviramulus</taxon>
    </lineage>
</organism>
<dbReference type="InterPro" id="IPR008969">
    <property type="entry name" value="CarboxyPept-like_regulatory"/>
</dbReference>
<feature type="signal peptide" evidence="1">
    <location>
        <begin position="1"/>
        <end position="24"/>
    </location>
</feature>
<evidence type="ECO:0000256" key="1">
    <source>
        <dbReference type="SAM" id="SignalP"/>
    </source>
</evidence>
<dbReference type="SUPFAM" id="SSF49464">
    <property type="entry name" value="Carboxypeptidase regulatory domain-like"/>
    <property type="match status" value="1"/>
</dbReference>
<dbReference type="OrthoDB" id="1433475at2"/>
<name>A0A1K2IKJ0_9FLAO</name>
<dbReference type="STRING" id="369401.SAMN05428642_1021020"/>
<evidence type="ECO:0000313" key="3">
    <source>
        <dbReference type="Proteomes" id="UP000182544"/>
    </source>
</evidence>
<proteinExistence type="predicted"/>
<dbReference type="Proteomes" id="UP000182544">
    <property type="component" value="Unassembled WGS sequence"/>
</dbReference>
<gene>
    <name evidence="2" type="ORF">SAMN05428642_1021020</name>
</gene>
<dbReference type="EMBL" id="FPKV01000002">
    <property type="protein sequence ID" value="SFZ92822.1"/>
    <property type="molecule type" value="Genomic_DNA"/>
</dbReference>
<reference evidence="2 3" key="1">
    <citation type="submission" date="2016-10" db="EMBL/GenBank/DDBJ databases">
        <authorList>
            <person name="de Groot N.N."/>
        </authorList>
    </citation>
    <scope>NUCLEOTIDE SEQUENCE [LARGE SCALE GENOMIC DNA]</scope>
    <source>
        <strain evidence="2 3">DSM 18180</strain>
    </source>
</reference>
<dbReference type="AlphaFoldDB" id="A0A1K2IKJ0"/>
<sequence>MKTQAMKKIIFTLFTFISFTTLFAQSITAKIIDKNTRNPIPYATIKTGDYSGIISNEEGYFTLNTENDDLKTVTISCLGYQSKTLSIQNIKDLNSLIKLEEAVNQLNEVFISNKKPNADSIIAKVKARIDDNYDTNLIKYNIFHRTTDYIDFKSLDFEIEKASHVKKKNLDDANSSLSALSKKIRESDIKHFTDFKGELYSLNKDSSKLVVAKATKLIDYKNDFSVEEIQNKAQSIVLKYLDTTKTYKLKTGLFKIEDSLSLNDDEFKEKRQKNQFDIKHLNSETKGLLRKSQFYENSFLSKLIDPDLYEYTFEDFIYNNGELNYIITFSPSKGKAKYTGKLFVSDDDFAITRVDYTYYKNRHGEKINLKLILGVKYIANVSEGLLLFEKNNGNKYQPKYLKQITGSYFYVNRDLKFIENSSDKNKIGFSFKIEGDNRNKEELLFTENSKLTLEDFTAIKQSDVVTFKVLNKFEKTTWENEETLEPSQEMKAFKVEE</sequence>